<dbReference type="Pfam" id="PF04616">
    <property type="entry name" value="Glyco_hydro_43"/>
    <property type="match status" value="1"/>
</dbReference>
<proteinExistence type="inferred from homology"/>
<sequence length="324" mass="37066">MVRYRNPLLLKQADPFIHKHTDGYYYFIASAPEFDRINLRRAKTIDGLREARVTTVWRKHEHGALSSLIWAPELHYIRGKWYIYFAAAPTEESHPEHKTFQHRMFVIESSSENPLDGTWEEKGQIQTGWESFSLDATVFEHQNTLYYVWAQKDPGILGNSNLYIAQMDNPWTLKTKQVMLTKPDLEWEMRKIPVNEGPAVLKRNGKIFITYSASATDENYAMGLLKADENSPLLEASSWEKKKEPVFQTSDQNEKFGPGHNSFTVAEDGCTDLLVYHVRHQKTGGGEALNDGGRHACIQPFSWNEQGDPVFGEPVRNEASTSTV</sequence>
<dbReference type="CDD" id="cd18817">
    <property type="entry name" value="GH43f_LbAraf43-like"/>
    <property type="match status" value="1"/>
</dbReference>
<dbReference type="EMBL" id="MWSK01000007">
    <property type="protein sequence ID" value="OXS75645.1"/>
    <property type="molecule type" value="Genomic_DNA"/>
</dbReference>
<evidence type="ECO:0000256" key="5">
    <source>
        <dbReference type="PIRSR" id="PIRSR606710-2"/>
    </source>
</evidence>
<accession>A0A1N6ZZR8</accession>
<dbReference type="InterPro" id="IPR016828">
    <property type="entry name" value="Alpha-L-arabinofuranosidase"/>
</dbReference>
<dbReference type="InterPro" id="IPR006710">
    <property type="entry name" value="Glyco_hydro_43"/>
</dbReference>
<dbReference type="SUPFAM" id="SSF75005">
    <property type="entry name" value="Arabinanase/levansucrase/invertase"/>
    <property type="match status" value="1"/>
</dbReference>
<evidence type="ECO:0000313" key="8">
    <source>
        <dbReference type="EMBL" id="SIR32259.1"/>
    </source>
</evidence>
<reference evidence="7" key="3">
    <citation type="submission" date="2017-03" db="EMBL/GenBank/DDBJ databases">
        <authorList>
            <person name="Dastager S.G."/>
            <person name="Neurgaonkar P.S."/>
            <person name="Dharne M.S."/>
        </authorList>
    </citation>
    <scope>NUCLEOTIDE SEQUENCE</scope>
    <source>
        <strain evidence="7">DSM 25145</strain>
    </source>
</reference>
<dbReference type="STRING" id="1017273.SAMN05443094_10713"/>
<keyword evidence="2" id="KW-0732">Signal</keyword>
<reference evidence="10" key="2">
    <citation type="submission" date="2017-03" db="EMBL/GenBank/DDBJ databases">
        <title>Bacillus sp. V-88(T) DSM27956, whole genome shotgun sequencing project.</title>
        <authorList>
            <person name="Dastager S.G."/>
            <person name="Neurgaonkar P.S."/>
            <person name="Dharne M.S."/>
        </authorList>
    </citation>
    <scope>NUCLEOTIDE SEQUENCE [LARGE SCALE GENOMIC DNA]</scope>
    <source>
        <strain evidence="10">DSM 25145</strain>
    </source>
</reference>
<evidence type="ECO:0000313" key="10">
    <source>
        <dbReference type="Proteomes" id="UP000215545"/>
    </source>
</evidence>
<dbReference type="Proteomes" id="UP000215545">
    <property type="component" value="Unassembled WGS sequence"/>
</dbReference>
<feature type="site" description="Important for catalytic activity, responsible for pKa modulation of the active site Glu and correct orientation of both the proton donor and substrate" evidence="5">
    <location>
        <position position="135"/>
    </location>
</feature>
<dbReference type="PIRSF" id="PIRSF025414">
    <property type="entry name" value="Alpha-L-arabinofuranosidase"/>
    <property type="match status" value="1"/>
</dbReference>
<evidence type="ECO:0000256" key="4">
    <source>
        <dbReference type="ARBA" id="ARBA00023295"/>
    </source>
</evidence>
<dbReference type="RefSeq" id="WP_045850275.1">
    <property type="nucleotide sequence ID" value="NZ_FTLX01000007.1"/>
</dbReference>
<reference evidence="8 9" key="1">
    <citation type="submission" date="2017-01" db="EMBL/GenBank/DDBJ databases">
        <authorList>
            <person name="Mah S.A."/>
            <person name="Swanson W.J."/>
            <person name="Moy G.W."/>
            <person name="Vacquier V.D."/>
        </authorList>
    </citation>
    <scope>NUCLEOTIDE SEQUENCE [LARGE SCALE GENOMIC DNA]</scope>
    <source>
        <strain evidence="8 9">NIO-1016</strain>
    </source>
</reference>
<dbReference type="GO" id="GO:0004553">
    <property type="term" value="F:hydrolase activity, hydrolyzing O-glycosyl compounds"/>
    <property type="evidence" value="ECO:0007669"/>
    <property type="project" value="InterPro"/>
</dbReference>
<evidence type="ECO:0000313" key="7">
    <source>
        <dbReference type="EMBL" id="OXS75645.1"/>
    </source>
</evidence>
<dbReference type="InterPro" id="IPR023296">
    <property type="entry name" value="Glyco_hydro_beta-prop_sf"/>
</dbReference>
<dbReference type="PANTHER" id="PTHR43817">
    <property type="entry name" value="GLYCOSYL HYDROLASE"/>
    <property type="match status" value="1"/>
</dbReference>
<evidence type="ECO:0000256" key="6">
    <source>
        <dbReference type="RuleBase" id="RU361187"/>
    </source>
</evidence>
<protein>
    <submittedName>
        <fullName evidence="7">Alpha-N-arabinofuranosidase</fullName>
    </submittedName>
    <submittedName>
        <fullName evidence="8">Beta-xylosidase, GH43 family</fullName>
    </submittedName>
</protein>
<keyword evidence="3 6" id="KW-0378">Hydrolase</keyword>
<keyword evidence="10" id="KW-1185">Reference proteome</keyword>
<gene>
    <name evidence="7" type="ORF">B1B05_13990</name>
    <name evidence="8" type="ORF">SAMN05443094_10713</name>
</gene>
<keyword evidence="4 6" id="KW-0326">Glycosidase</keyword>
<evidence type="ECO:0000256" key="1">
    <source>
        <dbReference type="ARBA" id="ARBA00009865"/>
    </source>
</evidence>
<dbReference type="Proteomes" id="UP000186385">
    <property type="component" value="Unassembled WGS sequence"/>
</dbReference>
<dbReference type="Gene3D" id="2.115.10.20">
    <property type="entry name" value="Glycosyl hydrolase domain, family 43"/>
    <property type="match status" value="1"/>
</dbReference>
<evidence type="ECO:0000256" key="3">
    <source>
        <dbReference type="ARBA" id="ARBA00022801"/>
    </source>
</evidence>
<dbReference type="GO" id="GO:0005975">
    <property type="term" value="P:carbohydrate metabolic process"/>
    <property type="evidence" value="ECO:0007669"/>
    <property type="project" value="InterPro"/>
</dbReference>
<evidence type="ECO:0000256" key="2">
    <source>
        <dbReference type="ARBA" id="ARBA00022729"/>
    </source>
</evidence>
<evidence type="ECO:0000313" key="9">
    <source>
        <dbReference type="Proteomes" id="UP000186385"/>
    </source>
</evidence>
<comment type="similarity">
    <text evidence="1 6">Belongs to the glycosyl hydrolase 43 family.</text>
</comment>
<dbReference type="OrthoDB" id="177947at2"/>
<name>A0A1N6ZZR8_9BACI</name>
<dbReference type="AlphaFoldDB" id="A0A1N6ZZR8"/>
<dbReference type="PANTHER" id="PTHR43817:SF1">
    <property type="entry name" value="HYDROLASE, FAMILY 43, PUTATIVE (AFU_ORTHOLOGUE AFUA_3G01660)-RELATED"/>
    <property type="match status" value="1"/>
</dbReference>
<organism evidence="8 9">
    <name type="scientific">Domibacillus enclensis</name>
    <dbReference type="NCBI Taxonomy" id="1017273"/>
    <lineage>
        <taxon>Bacteria</taxon>
        <taxon>Bacillati</taxon>
        <taxon>Bacillota</taxon>
        <taxon>Bacilli</taxon>
        <taxon>Bacillales</taxon>
        <taxon>Bacillaceae</taxon>
        <taxon>Domibacillus</taxon>
    </lineage>
</organism>
<dbReference type="EMBL" id="FTLX01000007">
    <property type="protein sequence ID" value="SIR32259.1"/>
    <property type="molecule type" value="Genomic_DNA"/>
</dbReference>